<dbReference type="EMBL" id="BLLF01000196">
    <property type="protein sequence ID" value="GFH08952.1"/>
    <property type="molecule type" value="Genomic_DNA"/>
</dbReference>
<evidence type="ECO:0000313" key="2">
    <source>
        <dbReference type="Proteomes" id="UP000485058"/>
    </source>
</evidence>
<protein>
    <submittedName>
        <fullName evidence="1">Uncharacterized protein</fullName>
    </submittedName>
</protein>
<dbReference type="Proteomes" id="UP000485058">
    <property type="component" value="Unassembled WGS sequence"/>
</dbReference>
<reference evidence="1 2" key="1">
    <citation type="submission" date="2020-02" db="EMBL/GenBank/DDBJ databases">
        <title>Draft genome sequence of Haematococcus lacustris strain NIES-144.</title>
        <authorList>
            <person name="Morimoto D."/>
            <person name="Nakagawa S."/>
            <person name="Yoshida T."/>
            <person name="Sawayama S."/>
        </authorList>
    </citation>
    <scope>NUCLEOTIDE SEQUENCE [LARGE SCALE GENOMIC DNA]</scope>
    <source>
        <strain evidence="1 2">NIES-144</strain>
    </source>
</reference>
<evidence type="ECO:0000313" key="1">
    <source>
        <dbReference type="EMBL" id="GFH08952.1"/>
    </source>
</evidence>
<dbReference type="AlphaFoldDB" id="A0A699Z0R7"/>
<feature type="non-terminal residue" evidence="1">
    <location>
        <position position="407"/>
    </location>
</feature>
<comment type="caution">
    <text evidence="1">The sequence shown here is derived from an EMBL/GenBank/DDBJ whole genome shotgun (WGS) entry which is preliminary data.</text>
</comment>
<name>A0A699Z0R7_HAELA</name>
<organism evidence="1 2">
    <name type="scientific">Haematococcus lacustris</name>
    <name type="common">Green alga</name>
    <name type="synonym">Haematococcus pluvialis</name>
    <dbReference type="NCBI Taxonomy" id="44745"/>
    <lineage>
        <taxon>Eukaryota</taxon>
        <taxon>Viridiplantae</taxon>
        <taxon>Chlorophyta</taxon>
        <taxon>core chlorophytes</taxon>
        <taxon>Chlorophyceae</taxon>
        <taxon>CS clade</taxon>
        <taxon>Chlamydomonadales</taxon>
        <taxon>Haematococcaceae</taxon>
        <taxon>Haematococcus</taxon>
    </lineage>
</organism>
<keyword evidence="2" id="KW-1185">Reference proteome</keyword>
<gene>
    <name evidence="1" type="ORF">HaLaN_04000</name>
</gene>
<proteinExistence type="predicted"/>
<sequence>MAYTWHTHGHGRLPPTALPDPFDRAMHRVGMTKHALSCCCWALVGLSRSCLYPKPGYSLPLAGRAPWSGQKHSSSGRHLLSPMRCMFNAALQSLSTHLPGCGAGLRSLPDWCMRRRVNLAHRRRSLLVACSIGHQGACVCVHVPFPPRSAPTMRQPTLSSTRHGSLCMHGQHGLLHGQAPTWNNCAPCPTGACGGVSIWSIGAAAYLPKLFFFFGSKLAIVQVNDPGFAQPSDLTWLKARGLHELADFTGIGLALCAPEKYWQLPTGAERLVLLVVESVRGQLPSVSSVREQHVQLQVGTGPEHCVAASSMPKLSQLAGRWEAKEKVFRRLLGGWVVEEEVTCRQRHKAASHRNRKCDVERCADSVRRATAEIDMLLAMVHPPTGVTHAVAGFFTRVASGRDAADVA</sequence>
<accession>A0A699Z0R7</accession>